<feature type="transmembrane region" description="Helical" evidence="10">
    <location>
        <begin position="236"/>
        <end position="259"/>
    </location>
</feature>
<feature type="domain" description="Potassium channel" evidence="11">
    <location>
        <begin position="190"/>
        <end position="260"/>
    </location>
</feature>
<feature type="transmembrane region" description="Helical" evidence="10">
    <location>
        <begin position="67"/>
        <end position="88"/>
    </location>
</feature>
<organism evidence="12 13">
    <name type="scientific">Calocera viscosa (strain TUFC12733)</name>
    <dbReference type="NCBI Taxonomy" id="1330018"/>
    <lineage>
        <taxon>Eukaryota</taxon>
        <taxon>Fungi</taxon>
        <taxon>Dikarya</taxon>
        <taxon>Basidiomycota</taxon>
        <taxon>Agaricomycotina</taxon>
        <taxon>Dacrymycetes</taxon>
        <taxon>Dacrymycetales</taxon>
        <taxon>Dacrymycetaceae</taxon>
        <taxon>Calocera</taxon>
    </lineage>
</organism>
<evidence type="ECO:0000256" key="10">
    <source>
        <dbReference type="SAM" id="Phobius"/>
    </source>
</evidence>
<feature type="transmembrane region" description="Helical" evidence="10">
    <location>
        <begin position="344"/>
        <end position="364"/>
    </location>
</feature>
<feature type="region of interest" description="Disordered" evidence="9">
    <location>
        <begin position="402"/>
        <end position="430"/>
    </location>
</feature>
<keyword evidence="5 8" id="KW-0406">Ion transport</keyword>
<dbReference type="AlphaFoldDB" id="A0A167P6G1"/>
<feature type="compositionally biased region" description="Basic and acidic residues" evidence="9">
    <location>
        <begin position="566"/>
        <end position="583"/>
    </location>
</feature>
<evidence type="ECO:0000313" key="13">
    <source>
        <dbReference type="Proteomes" id="UP000076738"/>
    </source>
</evidence>
<dbReference type="Pfam" id="PF07885">
    <property type="entry name" value="Ion_trans_2"/>
    <property type="match status" value="2"/>
</dbReference>
<feature type="region of interest" description="Disordered" evidence="9">
    <location>
        <begin position="454"/>
        <end position="504"/>
    </location>
</feature>
<dbReference type="Gene3D" id="1.10.287.70">
    <property type="match status" value="2"/>
</dbReference>
<evidence type="ECO:0000259" key="11">
    <source>
        <dbReference type="Pfam" id="PF07885"/>
    </source>
</evidence>
<feature type="transmembrane region" description="Helical" evidence="10">
    <location>
        <begin position="137"/>
        <end position="160"/>
    </location>
</feature>
<dbReference type="PRINTS" id="PR01333">
    <property type="entry name" value="2POREKCHANEL"/>
</dbReference>
<dbReference type="InterPro" id="IPR013099">
    <property type="entry name" value="K_chnl_dom"/>
</dbReference>
<dbReference type="PANTHER" id="PTHR11003:SF291">
    <property type="entry name" value="IP11374P"/>
    <property type="match status" value="1"/>
</dbReference>
<dbReference type="Proteomes" id="UP000076738">
    <property type="component" value="Unassembled WGS sequence"/>
</dbReference>
<evidence type="ECO:0000256" key="1">
    <source>
        <dbReference type="ARBA" id="ARBA00004141"/>
    </source>
</evidence>
<dbReference type="GO" id="GO:0015271">
    <property type="term" value="F:outward rectifier potassium channel activity"/>
    <property type="evidence" value="ECO:0007669"/>
    <property type="project" value="TreeGrafter"/>
</dbReference>
<dbReference type="OrthoDB" id="297496at2759"/>
<dbReference type="GO" id="GO:0005886">
    <property type="term" value="C:plasma membrane"/>
    <property type="evidence" value="ECO:0007669"/>
    <property type="project" value="TreeGrafter"/>
</dbReference>
<feature type="region of interest" description="Disordered" evidence="9">
    <location>
        <begin position="558"/>
        <end position="583"/>
    </location>
</feature>
<dbReference type="GO" id="GO:0030322">
    <property type="term" value="P:stabilization of membrane potential"/>
    <property type="evidence" value="ECO:0007669"/>
    <property type="project" value="TreeGrafter"/>
</dbReference>
<dbReference type="STRING" id="1330018.A0A167P6G1"/>
<evidence type="ECO:0000256" key="2">
    <source>
        <dbReference type="ARBA" id="ARBA00022448"/>
    </source>
</evidence>
<keyword evidence="13" id="KW-1185">Reference proteome</keyword>
<feature type="transmembrane region" description="Helical" evidence="10">
    <location>
        <begin position="314"/>
        <end position="332"/>
    </location>
</feature>
<evidence type="ECO:0000256" key="7">
    <source>
        <dbReference type="ARBA" id="ARBA00023303"/>
    </source>
</evidence>
<keyword evidence="6 10" id="KW-0472">Membrane</keyword>
<evidence type="ECO:0000256" key="8">
    <source>
        <dbReference type="RuleBase" id="RU003857"/>
    </source>
</evidence>
<keyword evidence="4 10" id="KW-1133">Transmembrane helix</keyword>
<feature type="transmembrane region" description="Helical" evidence="10">
    <location>
        <begin position="24"/>
        <end position="47"/>
    </location>
</feature>
<comment type="similarity">
    <text evidence="8">Belongs to the two pore domain potassium channel (TC 1.A.1.8) family.</text>
</comment>
<evidence type="ECO:0000256" key="6">
    <source>
        <dbReference type="ARBA" id="ARBA00023136"/>
    </source>
</evidence>
<sequence length="672" mass="76030">MHDKDLVDDPDPPWYTRQALVRSAATFATVCPLLAAVVAPLSILLDIPALAETWYVENGLPLPDPPASLVLSALSLALSILADALLLVRFSVWEKYWRIATHVSVICWVVKWFVGLSNLIVFGILSRNAPQFSYDEGFYCSVLAFITASLVTILLLYDWIVTFLPLGNGCSRSVRGQGRHFMIHNLFFTLIIGVTAGIMLRLEGWSYLQSIYFSVVTFTTIGFGDFYPSTTASRIVMFPLALLGIAELSALIGLLINFFSSVNKDKLHRSRLKFERQRRLAEEEQHDPRSLQAEIEFLEQLHRKRSWQDHAMELGWSLSMFLTFWLAGAVIFSRIEGWDYGTGLYFVYVFFFAIGYGDVCVQTPAGRTVFVVYALLAVPVMTSFAVQTVAGIFSRLSAHRMDGPSTADSFKDPDKWKPPDEETAEEKEEEIVSHAEYVSCIRKELDRKFVEKHEEKGAERLSTEEDRPQEKSTSRDEEKMEKAQEPDVDAQSSHTGAEMEDEDRKCTVQLLDTAAELERLARRLLINNLPRGSSAQILLKADWHVQLQEMRAVLHEEADAAAGRQAKREQAGEPTRDLNEEQEKAMRERVDREAEAVLQPLGEREMMQAVRRYRECFATMLVLGSRLRKLQVCCGDAHHSAFLNSHGGRAENSSCSNDDKAWRMSNYSVTRA</sequence>
<accession>A0A167P6G1</accession>
<protein>
    <submittedName>
        <fullName evidence="12">Voltage-gated potassium channel</fullName>
    </submittedName>
</protein>
<name>A0A167P6G1_CALVF</name>
<proteinExistence type="inferred from homology"/>
<dbReference type="SUPFAM" id="SSF81324">
    <property type="entry name" value="Voltage-gated potassium channels"/>
    <property type="match status" value="2"/>
</dbReference>
<feature type="transmembrane region" description="Helical" evidence="10">
    <location>
        <begin position="370"/>
        <end position="393"/>
    </location>
</feature>
<feature type="transmembrane region" description="Helical" evidence="10">
    <location>
        <begin position="181"/>
        <end position="200"/>
    </location>
</feature>
<evidence type="ECO:0000256" key="9">
    <source>
        <dbReference type="SAM" id="MobiDB-lite"/>
    </source>
</evidence>
<feature type="transmembrane region" description="Helical" evidence="10">
    <location>
        <begin position="100"/>
        <end position="125"/>
    </location>
</feature>
<feature type="domain" description="Potassium channel" evidence="11">
    <location>
        <begin position="321"/>
        <end position="385"/>
    </location>
</feature>
<keyword evidence="3 8" id="KW-0812">Transmembrane</keyword>
<dbReference type="InterPro" id="IPR003280">
    <property type="entry name" value="2pore_dom_K_chnl"/>
</dbReference>
<comment type="subcellular location">
    <subcellularLocation>
        <location evidence="1">Membrane</location>
        <topology evidence="1">Multi-pass membrane protein</topology>
    </subcellularLocation>
</comment>
<dbReference type="GO" id="GO:0022841">
    <property type="term" value="F:potassium ion leak channel activity"/>
    <property type="evidence" value="ECO:0007669"/>
    <property type="project" value="TreeGrafter"/>
</dbReference>
<evidence type="ECO:0000256" key="3">
    <source>
        <dbReference type="ARBA" id="ARBA00022692"/>
    </source>
</evidence>
<gene>
    <name evidence="12" type="ORF">CALVIDRAFT_478325</name>
</gene>
<dbReference type="PANTHER" id="PTHR11003">
    <property type="entry name" value="POTASSIUM CHANNEL, SUBFAMILY K"/>
    <property type="match status" value="1"/>
</dbReference>
<keyword evidence="2 8" id="KW-0813">Transport</keyword>
<feature type="compositionally biased region" description="Basic and acidic residues" evidence="9">
    <location>
        <begin position="409"/>
        <end position="420"/>
    </location>
</feature>
<evidence type="ECO:0000256" key="4">
    <source>
        <dbReference type="ARBA" id="ARBA00022989"/>
    </source>
</evidence>
<keyword evidence="7 8" id="KW-0407">Ion channel</keyword>
<feature type="compositionally biased region" description="Basic and acidic residues" evidence="9">
    <location>
        <begin position="454"/>
        <end position="485"/>
    </location>
</feature>
<evidence type="ECO:0000313" key="12">
    <source>
        <dbReference type="EMBL" id="KZO98463.1"/>
    </source>
</evidence>
<reference evidence="12 13" key="1">
    <citation type="journal article" date="2016" name="Mol. Biol. Evol.">
        <title>Comparative Genomics of Early-Diverging Mushroom-Forming Fungi Provides Insights into the Origins of Lignocellulose Decay Capabilities.</title>
        <authorList>
            <person name="Nagy L.G."/>
            <person name="Riley R."/>
            <person name="Tritt A."/>
            <person name="Adam C."/>
            <person name="Daum C."/>
            <person name="Floudas D."/>
            <person name="Sun H."/>
            <person name="Yadav J.S."/>
            <person name="Pangilinan J."/>
            <person name="Larsson K.H."/>
            <person name="Matsuura K."/>
            <person name="Barry K."/>
            <person name="Labutti K."/>
            <person name="Kuo R."/>
            <person name="Ohm R.A."/>
            <person name="Bhattacharya S.S."/>
            <person name="Shirouzu T."/>
            <person name="Yoshinaga Y."/>
            <person name="Martin F.M."/>
            <person name="Grigoriev I.V."/>
            <person name="Hibbett D.S."/>
        </authorList>
    </citation>
    <scope>NUCLEOTIDE SEQUENCE [LARGE SCALE GENOMIC DNA]</scope>
    <source>
        <strain evidence="12 13">TUFC12733</strain>
    </source>
</reference>
<evidence type="ECO:0000256" key="5">
    <source>
        <dbReference type="ARBA" id="ARBA00023065"/>
    </source>
</evidence>
<dbReference type="EMBL" id="KV417275">
    <property type="protein sequence ID" value="KZO98463.1"/>
    <property type="molecule type" value="Genomic_DNA"/>
</dbReference>